<dbReference type="Gene3D" id="3.40.30.10">
    <property type="entry name" value="Glutaredoxin"/>
    <property type="match status" value="1"/>
</dbReference>
<dbReference type="InterPro" id="IPR047262">
    <property type="entry name" value="PRX-like1"/>
</dbReference>
<dbReference type="EMBL" id="CP042806">
    <property type="protein sequence ID" value="QEE29541.1"/>
    <property type="molecule type" value="Genomic_DNA"/>
</dbReference>
<keyword evidence="4" id="KW-1185">Reference proteome</keyword>
<dbReference type="AlphaFoldDB" id="A0A5B9EGH7"/>
<dbReference type="KEGG" id="talb:FTW19_16980"/>
<dbReference type="InterPro" id="IPR000866">
    <property type="entry name" value="AhpC/TSA"/>
</dbReference>
<organism evidence="3 4">
    <name type="scientific">Terriglobus albidus</name>
    <dbReference type="NCBI Taxonomy" id="1592106"/>
    <lineage>
        <taxon>Bacteria</taxon>
        <taxon>Pseudomonadati</taxon>
        <taxon>Acidobacteriota</taxon>
        <taxon>Terriglobia</taxon>
        <taxon>Terriglobales</taxon>
        <taxon>Acidobacteriaceae</taxon>
        <taxon>Terriglobus</taxon>
    </lineage>
</organism>
<dbReference type="RefSeq" id="WP_147648733.1">
    <property type="nucleotide sequence ID" value="NZ_CP042806.1"/>
</dbReference>
<dbReference type="InterPro" id="IPR013766">
    <property type="entry name" value="Thioredoxin_domain"/>
</dbReference>
<dbReference type="SUPFAM" id="SSF52833">
    <property type="entry name" value="Thioredoxin-like"/>
    <property type="match status" value="1"/>
</dbReference>
<feature type="chain" id="PRO_5022975640" evidence="1">
    <location>
        <begin position="22"/>
        <end position="201"/>
    </location>
</feature>
<name>A0A5B9EGH7_9BACT</name>
<dbReference type="GO" id="GO:0016209">
    <property type="term" value="F:antioxidant activity"/>
    <property type="evidence" value="ECO:0007669"/>
    <property type="project" value="InterPro"/>
</dbReference>
<keyword evidence="1" id="KW-0732">Signal</keyword>
<evidence type="ECO:0000313" key="3">
    <source>
        <dbReference type="EMBL" id="QEE29541.1"/>
    </source>
</evidence>
<evidence type="ECO:0000256" key="1">
    <source>
        <dbReference type="SAM" id="SignalP"/>
    </source>
</evidence>
<evidence type="ECO:0000259" key="2">
    <source>
        <dbReference type="PROSITE" id="PS51352"/>
    </source>
</evidence>
<dbReference type="PANTHER" id="PTHR43640">
    <property type="entry name" value="OS07G0260300 PROTEIN"/>
    <property type="match status" value="1"/>
</dbReference>
<sequence length="201" mass="21667">MIARRLVVLGLAAGLTLPAMAVKPGESAPDFKGTDSNGKTQSVSQYKGKWVVLEWHNQGCPFERKHYESGNMEALQKQWTDKGVVWLSIISSAPGEQGYVTAPQENEYIRKMKVAASAVVLDPSGSIGHLYDAKTTPHMFVIDPQGKLVYMGAIDDKPSPDPATLKGAKNYLNDALTAAMAGQPVAVTSTRPYGCAVKYPN</sequence>
<dbReference type="PROSITE" id="PS51352">
    <property type="entry name" value="THIOREDOXIN_2"/>
    <property type="match status" value="1"/>
</dbReference>
<dbReference type="Pfam" id="PF00578">
    <property type="entry name" value="AhpC-TSA"/>
    <property type="match status" value="1"/>
</dbReference>
<feature type="domain" description="Thioredoxin" evidence="2">
    <location>
        <begin position="22"/>
        <end position="177"/>
    </location>
</feature>
<protein>
    <submittedName>
        <fullName evidence="3">Redoxin domain-containing protein</fullName>
    </submittedName>
</protein>
<dbReference type="GO" id="GO:0016491">
    <property type="term" value="F:oxidoreductase activity"/>
    <property type="evidence" value="ECO:0007669"/>
    <property type="project" value="InterPro"/>
</dbReference>
<accession>A0A5B9EGH7</accession>
<dbReference type="PANTHER" id="PTHR43640:SF1">
    <property type="entry name" value="THIOREDOXIN-DEPENDENT PEROXIREDOXIN"/>
    <property type="match status" value="1"/>
</dbReference>
<proteinExistence type="predicted"/>
<dbReference type="Proteomes" id="UP000321820">
    <property type="component" value="Chromosome"/>
</dbReference>
<evidence type="ECO:0000313" key="4">
    <source>
        <dbReference type="Proteomes" id="UP000321820"/>
    </source>
</evidence>
<feature type="signal peptide" evidence="1">
    <location>
        <begin position="1"/>
        <end position="21"/>
    </location>
</feature>
<reference evidence="3 4" key="1">
    <citation type="submission" date="2019-08" db="EMBL/GenBank/DDBJ databases">
        <title>Complete genome sequence of Terriglobus albidus strain ORNL.</title>
        <authorList>
            <person name="Podar M."/>
        </authorList>
    </citation>
    <scope>NUCLEOTIDE SEQUENCE [LARGE SCALE GENOMIC DNA]</scope>
    <source>
        <strain evidence="3 4">ORNL</strain>
    </source>
</reference>
<gene>
    <name evidence="3" type="ORF">FTW19_16980</name>
</gene>
<dbReference type="InterPro" id="IPR036249">
    <property type="entry name" value="Thioredoxin-like_sf"/>
</dbReference>
<dbReference type="OrthoDB" id="9781543at2"/>